<evidence type="ECO:0000259" key="6">
    <source>
        <dbReference type="Pfam" id="PF08240"/>
    </source>
</evidence>
<evidence type="ECO:0000256" key="3">
    <source>
        <dbReference type="ARBA" id="ARBA00023002"/>
    </source>
</evidence>
<evidence type="ECO:0000313" key="8">
    <source>
        <dbReference type="Proteomes" id="UP000294933"/>
    </source>
</evidence>
<organism evidence="7 8">
    <name type="scientific">Rickenella mellea</name>
    <dbReference type="NCBI Taxonomy" id="50990"/>
    <lineage>
        <taxon>Eukaryota</taxon>
        <taxon>Fungi</taxon>
        <taxon>Dikarya</taxon>
        <taxon>Basidiomycota</taxon>
        <taxon>Agaricomycotina</taxon>
        <taxon>Agaricomycetes</taxon>
        <taxon>Hymenochaetales</taxon>
        <taxon>Rickenellaceae</taxon>
        <taxon>Rickenella</taxon>
    </lineage>
</organism>
<keyword evidence="2 4" id="KW-0862">Zinc</keyword>
<feature type="domain" description="Alcohol dehydrogenase-like N-terminal" evidence="6">
    <location>
        <begin position="27"/>
        <end position="133"/>
    </location>
</feature>
<dbReference type="GO" id="GO:0008270">
    <property type="term" value="F:zinc ion binding"/>
    <property type="evidence" value="ECO:0007669"/>
    <property type="project" value="InterPro"/>
</dbReference>
<dbReference type="PANTHER" id="PTHR43401">
    <property type="entry name" value="L-THREONINE 3-DEHYDROGENASE"/>
    <property type="match status" value="1"/>
</dbReference>
<dbReference type="InterPro" id="IPR013149">
    <property type="entry name" value="ADH-like_C"/>
</dbReference>
<name>A0A4Y7QAH0_9AGAM</name>
<evidence type="ECO:0000259" key="5">
    <source>
        <dbReference type="Pfam" id="PF00107"/>
    </source>
</evidence>
<evidence type="ECO:0000256" key="2">
    <source>
        <dbReference type="ARBA" id="ARBA00022833"/>
    </source>
</evidence>
<dbReference type="EMBL" id="ML170166">
    <property type="protein sequence ID" value="TDL24657.1"/>
    <property type="molecule type" value="Genomic_DNA"/>
</dbReference>
<dbReference type="VEuPathDB" id="FungiDB:BD410DRAFT_98944"/>
<dbReference type="SUPFAM" id="SSF51735">
    <property type="entry name" value="NAD(P)-binding Rossmann-fold domains"/>
    <property type="match status" value="1"/>
</dbReference>
<dbReference type="InterPro" id="IPR002328">
    <property type="entry name" value="ADH_Zn_CS"/>
</dbReference>
<dbReference type="InterPro" id="IPR013154">
    <property type="entry name" value="ADH-like_N"/>
</dbReference>
<dbReference type="AlphaFoldDB" id="A0A4Y7QAH0"/>
<dbReference type="Gene3D" id="3.90.180.10">
    <property type="entry name" value="Medium-chain alcohol dehydrogenases, catalytic domain"/>
    <property type="match status" value="1"/>
</dbReference>
<comment type="similarity">
    <text evidence="4">Belongs to the zinc-containing alcohol dehydrogenase family.</text>
</comment>
<dbReference type="Pfam" id="PF00107">
    <property type="entry name" value="ADH_zinc_N"/>
    <property type="match status" value="1"/>
</dbReference>
<dbReference type="SUPFAM" id="SSF50129">
    <property type="entry name" value="GroES-like"/>
    <property type="match status" value="1"/>
</dbReference>
<dbReference type="Proteomes" id="UP000294933">
    <property type="component" value="Unassembled WGS sequence"/>
</dbReference>
<gene>
    <name evidence="7" type="ORF">BD410DRAFT_98944</name>
</gene>
<evidence type="ECO:0000313" key="7">
    <source>
        <dbReference type="EMBL" id="TDL24657.1"/>
    </source>
</evidence>
<evidence type="ECO:0000256" key="1">
    <source>
        <dbReference type="ARBA" id="ARBA00022723"/>
    </source>
</evidence>
<dbReference type="Pfam" id="PF08240">
    <property type="entry name" value="ADH_N"/>
    <property type="match status" value="1"/>
</dbReference>
<accession>A0A4Y7QAH0</accession>
<keyword evidence="1 4" id="KW-0479">Metal-binding</keyword>
<proteinExistence type="inferred from homology"/>
<feature type="domain" description="Alcohol dehydrogenase-like C-terminal" evidence="5">
    <location>
        <begin position="173"/>
        <end position="305"/>
    </location>
</feature>
<dbReference type="GO" id="GO:0016491">
    <property type="term" value="F:oxidoreductase activity"/>
    <property type="evidence" value="ECO:0007669"/>
    <property type="project" value="UniProtKB-KW"/>
</dbReference>
<evidence type="ECO:0000256" key="4">
    <source>
        <dbReference type="RuleBase" id="RU361277"/>
    </source>
</evidence>
<keyword evidence="3" id="KW-0560">Oxidoreductase</keyword>
<dbReference type="PROSITE" id="PS00059">
    <property type="entry name" value="ADH_ZINC"/>
    <property type="match status" value="1"/>
</dbReference>
<dbReference type="InterPro" id="IPR036291">
    <property type="entry name" value="NAD(P)-bd_dom_sf"/>
</dbReference>
<comment type="cofactor">
    <cofactor evidence="4">
        <name>Zn(2+)</name>
        <dbReference type="ChEBI" id="CHEBI:29105"/>
    </cofactor>
</comment>
<dbReference type="CDD" id="cd08234">
    <property type="entry name" value="threonine_DH_like"/>
    <property type="match status" value="1"/>
</dbReference>
<keyword evidence="8" id="KW-1185">Reference proteome</keyword>
<dbReference type="OrthoDB" id="5363962at2759"/>
<dbReference type="Gene3D" id="3.40.50.720">
    <property type="entry name" value="NAD(P)-binding Rossmann-like Domain"/>
    <property type="match status" value="1"/>
</dbReference>
<dbReference type="STRING" id="50990.A0A4Y7QAH0"/>
<sequence length="349" mass="37802">MAATMKALWYSGPQNYEIKEVPIPDIGDDDVLLKVDYCGVCGTDQHIHNGEFISKFPLIPGHEIVGHVHKMGKNVKGLSIGDNCVVDNTVLCNTCFFCRRDNDLFCEDLGSLGVTMHGGFAEYVCVHGSKTYPFLNISPISATLIEPAACAMHGMDKLACTPGVEALLLGAGPTGLILAQLLKLNGAARVVIAAHTGVKMDIAKRLGVADEYVEIQRGGGGDVAAAQWGKLREENKYGFDVVVEATGVESVANESINFVRKGGKLMIYGVYDNDALVHWSPAKIFADEITIIGSFAQTHTFPRAVLYLDSGKVKVDGIVTDVVPLTEYHKVFEKMTRERVTTMKVVVKP</sequence>
<dbReference type="InterPro" id="IPR011032">
    <property type="entry name" value="GroES-like_sf"/>
</dbReference>
<dbReference type="InterPro" id="IPR050129">
    <property type="entry name" value="Zn_alcohol_dh"/>
</dbReference>
<dbReference type="PANTHER" id="PTHR43401:SF2">
    <property type="entry name" value="L-THREONINE 3-DEHYDROGENASE"/>
    <property type="match status" value="1"/>
</dbReference>
<reference evidence="7 8" key="1">
    <citation type="submission" date="2018-06" db="EMBL/GenBank/DDBJ databases">
        <title>A transcriptomic atlas of mushroom development highlights an independent origin of complex multicellularity.</title>
        <authorList>
            <consortium name="DOE Joint Genome Institute"/>
            <person name="Krizsan K."/>
            <person name="Almasi E."/>
            <person name="Merenyi Z."/>
            <person name="Sahu N."/>
            <person name="Viragh M."/>
            <person name="Koszo T."/>
            <person name="Mondo S."/>
            <person name="Kiss B."/>
            <person name="Balint B."/>
            <person name="Kues U."/>
            <person name="Barry K."/>
            <person name="Hegedus J.C."/>
            <person name="Henrissat B."/>
            <person name="Johnson J."/>
            <person name="Lipzen A."/>
            <person name="Ohm R."/>
            <person name="Nagy I."/>
            <person name="Pangilinan J."/>
            <person name="Yan J."/>
            <person name="Xiong Y."/>
            <person name="Grigoriev I.V."/>
            <person name="Hibbett D.S."/>
            <person name="Nagy L.G."/>
        </authorList>
    </citation>
    <scope>NUCLEOTIDE SEQUENCE [LARGE SCALE GENOMIC DNA]</scope>
    <source>
        <strain evidence="7 8">SZMC22713</strain>
    </source>
</reference>
<protein>
    <submittedName>
        <fullName evidence="7">NADP+-dependent D-mannitol dehydrogenase</fullName>
    </submittedName>
</protein>